<sequence length="168" mass="19438">MAIPCAAPPPIHGFRVVAAGERFARVQWGHRKPWQTYQPFHYEIDWWSRDTRTNFLPTRLVLQAPTRSAILSNLDSKSNYSARILARSECGAAGMPIELNFATKSQEIHSAITRVMPHEVILITVVLLIWLGILYHFFKKYEKMTFVNPNRAFQEKQYEKVSGGHRDR</sequence>
<name>A0A811K9Y4_9BILA</name>
<dbReference type="EMBL" id="CAJFDH010000002">
    <property type="protein sequence ID" value="CAD5212561.1"/>
    <property type="molecule type" value="Genomic_DNA"/>
</dbReference>
<evidence type="ECO:0000259" key="2">
    <source>
        <dbReference type="PROSITE" id="PS50853"/>
    </source>
</evidence>
<gene>
    <name evidence="3" type="ORF">BOKJ2_LOCUS4362</name>
</gene>
<organism evidence="3 4">
    <name type="scientific">Bursaphelenchus okinawaensis</name>
    <dbReference type="NCBI Taxonomy" id="465554"/>
    <lineage>
        <taxon>Eukaryota</taxon>
        <taxon>Metazoa</taxon>
        <taxon>Ecdysozoa</taxon>
        <taxon>Nematoda</taxon>
        <taxon>Chromadorea</taxon>
        <taxon>Rhabditida</taxon>
        <taxon>Tylenchina</taxon>
        <taxon>Tylenchomorpha</taxon>
        <taxon>Aphelenchoidea</taxon>
        <taxon>Aphelenchoididae</taxon>
        <taxon>Bursaphelenchus</taxon>
    </lineage>
</organism>
<dbReference type="InterPro" id="IPR003961">
    <property type="entry name" value="FN3_dom"/>
</dbReference>
<dbReference type="OrthoDB" id="5823257at2759"/>
<feature type="transmembrane region" description="Helical" evidence="1">
    <location>
        <begin position="120"/>
        <end position="138"/>
    </location>
</feature>
<keyword evidence="1" id="KW-1133">Transmembrane helix</keyword>
<dbReference type="CDD" id="cd00063">
    <property type="entry name" value="FN3"/>
    <property type="match status" value="1"/>
</dbReference>
<dbReference type="Gene3D" id="2.60.40.10">
    <property type="entry name" value="Immunoglobulins"/>
    <property type="match status" value="1"/>
</dbReference>
<keyword evidence="4" id="KW-1185">Reference proteome</keyword>
<dbReference type="PROSITE" id="PS50853">
    <property type="entry name" value="FN3"/>
    <property type="match status" value="1"/>
</dbReference>
<evidence type="ECO:0000313" key="3">
    <source>
        <dbReference type="EMBL" id="CAD5212561.1"/>
    </source>
</evidence>
<proteinExistence type="predicted"/>
<dbReference type="Proteomes" id="UP000783686">
    <property type="component" value="Unassembled WGS sequence"/>
</dbReference>
<protein>
    <recommendedName>
        <fullName evidence="2">Fibronectin type-III domain-containing protein</fullName>
    </recommendedName>
</protein>
<dbReference type="Proteomes" id="UP000614601">
    <property type="component" value="Unassembled WGS sequence"/>
</dbReference>
<accession>A0A811K9Y4</accession>
<keyword evidence="1" id="KW-0812">Transmembrane</keyword>
<evidence type="ECO:0000313" key="4">
    <source>
        <dbReference type="Proteomes" id="UP000614601"/>
    </source>
</evidence>
<reference evidence="3" key="1">
    <citation type="submission" date="2020-09" db="EMBL/GenBank/DDBJ databases">
        <authorList>
            <person name="Kikuchi T."/>
        </authorList>
    </citation>
    <scope>NUCLEOTIDE SEQUENCE</scope>
    <source>
        <strain evidence="3">SH1</strain>
    </source>
</reference>
<dbReference type="InterPro" id="IPR013783">
    <property type="entry name" value="Ig-like_fold"/>
</dbReference>
<dbReference type="SUPFAM" id="SSF49265">
    <property type="entry name" value="Fibronectin type III"/>
    <property type="match status" value="1"/>
</dbReference>
<dbReference type="EMBL" id="CAJFCW020000002">
    <property type="protein sequence ID" value="CAG9096647.1"/>
    <property type="molecule type" value="Genomic_DNA"/>
</dbReference>
<dbReference type="Pfam" id="PF00041">
    <property type="entry name" value="fn3"/>
    <property type="match status" value="1"/>
</dbReference>
<dbReference type="AlphaFoldDB" id="A0A811K9Y4"/>
<keyword evidence="1" id="KW-0472">Membrane</keyword>
<dbReference type="InterPro" id="IPR036116">
    <property type="entry name" value="FN3_sf"/>
</dbReference>
<comment type="caution">
    <text evidence="3">The sequence shown here is derived from an EMBL/GenBank/DDBJ whole genome shotgun (WGS) entry which is preliminary data.</text>
</comment>
<feature type="domain" description="Fibronectin type-III" evidence="2">
    <location>
        <begin position="7"/>
        <end position="108"/>
    </location>
</feature>
<evidence type="ECO:0000256" key="1">
    <source>
        <dbReference type="SAM" id="Phobius"/>
    </source>
</evidence>